<dbReference type="AlphaFoldDB" id="A0A2T2PBP3"/>
<evidence type="ECO:0000313" key="2">
    <source>
        <dbReference type="EMBL" id="PSN75065.1"/>
    </source>
</evidence>
<feature type="region of interest" description="Disordered" evidence="1">
    <location>
        <begin position="1"/>
        <end position="22"/>
    </location>
</feature>
<reference evidence="2 3" key="1">
    <citation type="journal article" date="2018" name="Front. Microbiol.">
        <title>Genome-Wide Analysis of Corynespora cassiicola Leaf Fall Disease Putative Effectors.</title>
        <authorList>
            <person name="Lopez D."/>
            <person name="Ribeiro S."/>
            <person name="Label P."/>
            <person name="Fumanal B."/>
            <person name="Venisse J.S."/>
            <person name="Kohler A."/>
            <person name="de Oliveira R.R."/>
            <person name="Labutti K."/>
            <person name="Lipzen A."/>
            <person name="Lail K."/>
            <person name="Bauer D."/>
            <person name="Ohm R.A."/>
            <person name="Barry K.W."/>
            <person name="Spatafora J."/>
            <person name="Grigoriev I.V."/>
            <person name="Martin F.M."/>
            <person name="Pujade-Renaud V."/>
        </authorList>
    </citation>
    <scope>NUCLEOTIDE SEQUENCE [LARGE SCALE GENOMIC DNA]</scope>
    <source>
        <strain evidence="2 3">Philippines</strain>
    </source>
</reference>
<accession>A0A2T2PBP3</accession>
<dbReference type="Proteomes" id="UP000240883">
    <property type="component" value="Unassembled WGS sequence"/>
</dbReference>
<name>A0A2T2PBP3_CORCC</name>
<keyword evidence="3" id="KW-1185">Reference proteome</keyword>
<evidence type="ECO:0000256" key="1">
    <source>
        <dbReference type="SAM" id="MobiDB-lite"/>
    </source>
</evidence>
<proteinExistence type="predicted"/>
<dbReference type="EMBL" id="KZ678128">
    <property type="protein sequence ID" value="PSN75065.1"/>
    <property type="molecule type" value="Genomic_DNA"/>
</dbReference>
<organism evidence="2 3">
    <name type="scientific">Corynespora cassiicola Philippines</name>
    <dbReference type="NCBI Taxonomy" id="1448308"/>
    <lineage>
        <taxon>Eukaryota</taxon>
        <taxon>Fungi</taxon>
        <taxon>Dikarya</taxon>
        <taxon>Ascomycota</taxon>
        <taxon>Pezizomycotina</taxon>
        <taxon>Dothideomycetes</taxon>
        <taxon>Pleosporomycetidae</taxon>
        <taxon>Pleosporales</taxon>
        <taxon>Corynesporascaceae</taxon>
        <taxon>Corynespora</taxon>
    </lineage>
</organism>
<gene>
    <name evidence="2" type="ORF">BS50DRAFT_567809</name>
</gene>
<sequence length="87" mass="9700">MAWFWRSSAAPQPTGARGGIGTRQELWTGGVCKKADMKSFGFHCSSGWRGTRSWHWASFALVYVLLMGGERSVPGFPWLTYMLSDPV</sequence>
<protein>
    <submittedName>
        <fullName evidence="2">Uncharacterized protein</fullName>
    </submittedName>
</protein>
<evidence type="ECO:0000313" key="3">
    <source>
        <dbReference type="Proteomes" id="UP000240883"/>
    </source>
</evidence>